<feature type="compositionally biased region" description="Low complexity" evidence="22">
    <location>
        <begin position="1904"/>
        <end position="1916"/>
    </location>
</feature>
<feature type="compositionally biased region" description="Basic residues" evidence="22">
    <location>
        <begin position="703"/>
        <end position="720"/>
    </location>
</feature>
<feature type="compositionally biased region" description="Basic and acidic residues" evidence="22">
    <location>
        <begin position="3860"/>
        <end position="3869"/>
    </location>
</feature>
<dbReference type="Gene3D" id="2.40.170.20">
    <property type="entry name" value="TonB-dependent receptor, beta-barrel domain"/>
    <property type="match status" value="1"/>
</dbReference>
<dbReference type="InterPro" id="IPR039426">
    <property type="entry name" value="TonB-dep_rcpt-like"/>
</dbReference>
<feature type="region of interest" description="Disordered" evidence="22">
    <location>
        <begin position="220"/>
        <end position="289"/>
    </location>
</feature>
<feature type="compositionally biased region" description="Basic residues" evidence="22">
    <location>
        <begin position="1671"/>
        <end position="1681"/>
    </location>
</feature>
<feature type="compositionally biased region" description="Basic residues" evidence="22">
    <location>
        <begin position="2898"/>
        <end position="2911"/>
    </location>
</feature>
<dbReference type="SUPFAM" id="SSF52317">
    <property type="entry name" value="Class I glutamine amidotransferase-like"/>
    <property type="match status" value="1"/>
</dbReference>
<feature type="compositionally biased region" description="Basic residues" evidence="22">
    <location>
        <begin position="3842"/>
        <end position="3851"/>
    </location>
</feature>
<feature type="region of interest" description="Disordered" evidence="22">
    <location>
        <begin position="3516"/>
        <end position="3760"/>
    </location>
</feature>
<dbReference type="Gene3D" id="1.10.1610.10">
    <property type="match status" value="1"/>
</dbReference>
<feature type="compositionally biased region" description="Polar residues" evidence="22">
    <location>
        <begin position="5267"/>
        <end position="5279"/>
    </location>
</feature>
<keyword evidence="10" id="KW-0328">Glycosyltransferase</keyword>
<feature type="region of interest" description="Disordered" evidence="22">
    <location>
        <begin position="751"/>
        <end position="776"/>
    </location>
</feature>
<dbReference type="NCBIfam" id="NF002204">
    <property type="entry name" value="PRK01077.1"/>
    <property type="match status" value="1"/>
</dbReference>
<dbReference type="Pfam" id="PF07715">
    <property type="entry name" value="Plug"/>
    <property type="match status" value="1"/>
</dbReference>
<feature type="compositionally biased region" description="Low complexity" evidence="22">
    <location>
        <begin position="331"/>
        <end position="341"/>
    </location>
</feature>
<evidence type="ECO:0000256" key="21">
    <source>
        <dbReference type="ARBA" id="ARBA00047340"/>
    </source>
</evidence>
<evidence type="ECO:0000256" key="22">
    <source>
        <dbReference type="SAM" id="MobiDB-lite"/>
    </source>
</evidence>
<evidence type="ECO:0000256" key="16">
    <source>
        <dbReference type="ARBA" id="ARBA00022962"/>
    </source>
</evidence>
<comment type="similarity">
    <text evidence="4">Belongs to the CobT family.</text>
</comment>
<keyword evidence="9" id="KW-0436">Ligase</keyword>
<evidence type="ECO:0000256" key="7">
    <source>
        <dbReference type="ARBA" id="ARBA00022448"/>
    </source>
</evidence>
<feature type="compositionally biased region" description="Basic and acidic residues" evidence="22">
    <location>
        <begin position="4956"/>
        <end position="4965"/>
    </location>
</feature>
<keyword evidence="13" id="KW-0547">Nucleotide-binding</keyword>
<feature type="region of interest" description="Disordered" evidence="22">
    <location>
        <begin position="3372"/>
        <end position="3441"/>
    </location>
</feature>
<evidence type="ECO:0000256" key="14">
    <source>
        <dbReference type="ARBA" id="ARBA00022840"/>
    </source>
</evidence>
<dbReference type="InterPro" id="IPR012910">
    <property type="entry name" value="Plug_dom"/>
</dbReference>
<feature type="compositionally biased region" description="Basic residues" evidence="22">
    <location>
        <begin position="686"/>
        <end position="696"/>
    </location>
</feature>
<evidence type="ECO:0000256" key="6">
    <source>
        <dbReference type="ARBA" id="ARBA00015486"/>
    </source>
</evidence>
<dbReference type="Gene3D" id="3.40.50.10210">
    <property type="match status" value="1"/>
</dbReference>
<feature type="region of interest" description="Disordered" evidence="22">
    <location>
        <begin position="2845"/>
        <end position="2913"/>
    </location>
</feature>
<dbReference type="InterPro" id="IPR029062">
    <property type="entry name" value="Class_I_gatase-like"/>
</dbReference>
<feature type="compositionally biased region" description="Basic residues" evidence="22">
    <location>
        <begin position="3031"/>
        <end position="3040"/>
    </location>
</feature>
<dbReference type="CDD" id="cd01347">
    <property type="entry name" value="ligand_gated_channel"/>
    <property type="match status" value="1"/>
</dbReference>
<feature type="compositionally biased region" description="Basic residues" evidence="22">
    <location>
        <begin position="222"/>
        <end position="238"/>
    </location>
</feature>
<dbReference type="GO" id="GO:0005524">
    <property type="term" value="F:ATP binding"/>
    <property type="evidence" value="ECO:0007669"/>
    <property type="project" value="UniProtKB-KW"/>
</dbReference>
<feature type="compositionally biased region" description="Basic residues" evidence="22">
    <location>
        <begin position="3533"/>
        <end position="3555"/>
    </location>
</feature>
<feature type="compositionally biased region" description="Basic and acidic residues" evidence="22">
    <location>
        <begin position="1772"/>
        <end position="1788"/>
    </location>
</feature>
<feature type="region of interest" description="Disordered" evidence="22">
    <location>
        <begin position="677"/>
        <end position="736"/>
    </location>
</feature>
<dbReference type="GO" id="GO:0042242">
    <property type="term" value="F:cobyrinic acid a,c-diamide synthase activity"/>
    <property type="evidence" value="ECO:0007669"/>
    <property type="project" value="InterPro"/>
</dbReference>
<dbReference type="InterPro" id="IPR027417">
    <property type="entry name" value="P-loop_NTPase"/>
</dbReference>
<feature type="region of interest" description="Disordered" evidence="22">
    <location>
        <begin position="2087"/>
        <end position="2161"/>
    </location>
</feature>
<feature type="compositionally biased region" description="Low complexity" evidence="22">
    <location>
        <begin position="2770"/>
        <end position="2782"/>
    </location>
</feature>
<dbReference type="GO" id="GO:0008939">
    <property type="term" value="F:nicotinate-nucleotide-dimethylbenzimidazole phosphoribosyltransferase activity"/>
    <property type="evidence" value="ECO:0007669"/>
    <property type="project" value="UniProtKB-EC"/>
</dbReference>
<dbReference type="Gene3D" id="2.170.130.10">
    <property type="entry name" value="TonB-dependent receptor, plug domain"/>
    <property type="match status" value="1"/>
</dbReference>
<protein>
    <recommendedName>
        <fullName evidence="6">Nicotinate-nucleotide--dimethylbenzimidazole phosphoribosyltransferase</fullName>
        <ecNumber evidence="5">2.4.2.21</ecNumber>
    </recommendedName>
    <alternativeName>
        <fullName evidence="20">N(1)-alpha-phosphoribosyltransferase</fullName>
    </alternativeName>
</protein>
<feature type="compositionally biased region" description="Low complexity" evidence="22">
    <location>
        <begin position="4597"/>
        <end position="4606"/>
    </location>
</feature>
<feature type="compositionally biased region" description="Basic residues" evidence="22">
    <location>
        <begin position="4650"/>
        <end position="4660"/>
    </location>
</feature>
<feature type="compositionally biased region" description="Basic residues" evidence="22">
    <location>
        <begin position="3006"/>
        <end position="3022"/>
    </location>
</feature>
<gene>
    <name evidence="27" type="ORF">Tci_221654</name>
</gene>
<dbReference type="InterPro" id="IPR004484">
    <property type="entry name" value="CbiA/CobB_synth"/>
</dbReference>
<evidence type="ECO:0000256" key="17">
    <source>
        <dbReference type="ARBA" id="ARBA00023077"/>
    </source>
</evidence>
<feature type="domain" description="CobQ/CobB/MinD/ParA nucleotide binding" evidence="24">
    <location>
        <begin position="2206"/>
        <end position="2380"/>
    </location>
</feature>
<dbReference type="Pfam" id="PF07685">
    <property type="entry name" value="GATase_3"/>
    <property type="match status" value="1"/>
</dbReference>
<dbReference type="EMBL" id="BKCJ010060843">
    <property type="protein sequence ID" value="GEW49678.1"/>
    <property type="molecule type" value="Genomic_DNA"/>
</dbReference>
<comment type="caution">
    <text evidence="27">The sequence shown here is derived from an EMBL/GenBank/DDBJ whole genome shotgun (WGS) entry which is preliminary data.</text>
</comment>
<feature type="region of interest" description="Disordered" evidence="22">
    <location>
        <begin position="321"/>
        <end position="342"/>
    </location>
</feature>
<evidence type="ECO:0000256" key="8">
    <source>
        <dbReference type="ARBA" id="ARBA00022573"/>
    </source>
</evidence>
<comment type="pathway">
    <text evidence="3">Nucleoside biosynthesis; alpha-ribazole biosynthesis; alpha-ribazole from 5,6-dimethylbenzimidazole: step 1/2.</text>
</comment>
<dbReference type="InterPro" id="IPR023195">
    <property type="entry name" value="Nict_dMeBzImd_PRibTrfase_N"/>
</dbReference>
<feature type="compositionally biased region" description="Basic and acidic residues" evidence="22">
    <location>
        <begin position="1993"/>
        <end position="2005"/>
    </location>
</feature>
<feature type="compositionally biased region" description="Basic residues" evidence="22">
    <location>
        <begin position="1510"/>
        <end position="1520"/>
    </location>
</feature>
<feature type="region of interest" description="Disordered" evidence="22">
    <location>
        <begin position="1839"/>
        <end position="1875"/>
    </location>
</feature>
<evidence type="ECO:0000256" key="18">
    <source>
        <dbReference type="ARBA" id="ARBA00023136"/>
    </source>
</evidence>
<feature type="compositionally biased region" description="Basic and acidic residues" evidence="22">
    <location>
        <begin position="3398"/>
        <end position="3426"/>
    </location>
</feature>
<dbReference type="SUPFAM" id="SSF52540">
    <property type="entry name" value="P-loop containing nucleoside triphosphate hydrolases"/>
    <property type="match status" value="1"/>
</dbReference>
<sequence length="6772" mass="722875">MSVNLDPGGCLRHRCSSTSLRISLLHVEFYPPLPDSSLAVSIAIPSNGFVTYIKKNMFIPAIAATTNAPLAELLDLAVNNKTKPLGSLGVLEALAKQIGLIQATRDIALLQPTILVFAADHGVVAEGISAYPQDVTWQMVENFLAGGAAINVFAQQNDCALQVIDAGVSHDFGPREGLLDRKLANGTNNFAHEPAMSRVTCDAALAAGMALAADLAADRHPGRAMRGRGHRPVRRRRTAQAARDRSSGGQTYAGRGTARRPGHVRRAGNRHDGRRHAQGGAVAQGAADRRFHRHQRVAGGRAPATGHPRLLPVRALLRRTRPRADAHRAGRATAAVAGTATGRRHRLRAGAAAAACGGQLPEPDGHVRVGPVLHPAADSTLGGIRPGMAEPGIALLPAGGRGGGADHGRRICDRLQTVPAGDSRHPVHGGRHLHHRRLSRRRLCRYLRRLRRRHDERSGAGDHEGFAHRRVRRDWHRLHPAAQMRDADDAAAVWCDGRAAVCAPRLAADGDRADLAPRLRARRGQVQAAGAENGDPGICHCRHHRAGARAAADLVELAVVDHAADRRGLRAGRHALAGAHVRAPHRRLHGRLPGRGAAGDGSDPVPVPRRGAGRLLRAYRPRGGAGPVGPGAGSAAAIAAARSSPVFQSLAALRRAGKSPVRPSRLRRAADGNGFRHVGDAALGRHPARRRRRLGGRRGQLPARRRRKRAADGRTHRRVLSRSAAPAGWRGRQRPRHYRLPCRHHAAAGRLPRGAGAAGDGAASGPNAASPAVRRGTDPACCAAQPRIMAGFWCPRVRPDAQLNGKHEADHRGPRRPALLVQSGLRGAGRLSLTKLEIMILRISRSAALPSLALAMAACHAHAESASAVLVTATRTAQPLADVISDSVTISAEQIARAGAGSIVDLLKRQRGIEVTRNGGAGSSSNVYIRGANSNQSVVLVDGVRIGSSTTGAANWSAIPLTAIDRIEIVYGPLSSLYGADAIGGVIHIFTKKGQGAPAVTAFAGYGSDNTREADSTVSGATGGEHSFSYAVSAGKEKSDGFSTTRPGLSLYNPDDDGYDRQNVSGQFALQLAQGYEAGALFLHSRLDAQYDSGRSAYDTRSEAAIDTASVFARAQLLPAWRSMLQYAQTRDKGANYTSAAASGYSRIDTKQSFITWQNDVQVGADMLQLLYEHREEEVDTNGAAAMNRDRNTNSFAASYNARRGAHLLSASARRDNSVYGDENTGAIGYGFNLTQALRATASYSTSFRAPTYNELYYPAYGNPNNRPEQGRNTEVGLRYDDGVHALTAGYYRNRLTDMLVNTNPCPFGAGYPTGCAYNVNRATLEGVTLSAATVIEGVNLAANVDLQDPQDDTTGKRLIRRAKRHGNLTADYGTGALKAGVEVELSGDRFENAANSIRLGGYGLVNLYATYAFAGNWSVLVRWNNVADKQYDLARNYATPGAKVFAAARRRHLDRPGAVRVGKPGFFRHDRFGRDPLCRHAGGLRRSAAWAHLDPGRHPARLAPGPRSHGVRHRRRAVAGRRDDAGAAAQSPGRPLCAGHFCGRLGGRIGGADADVRGLDGRCGGVRRRGGRVDAAVLAGAARPAQRCGGRGRHRPVAAHGRDSVVGLHGARYPDAVDRARQPPAQHGVLDDRRHGRRAAAVDAVRGAGSRAAVRRAQRARHERDGAARGSRRHAGHPRGRPAQGIVLRVRPAHGQRRHHRRQHRLRGTDRAACVPLCGGARPPPADSGGHAGRRHVPDAGRYAGAHHYRARTAAGRRDHRAGGRARRRGRVLERDRPQWRRQEHPAAHPGRPARARRRHGGDSQPGIAGLATGRTGSRACLPGAKPQRCLCLHRDRDSTVGAPSLPRQPVLGRRRRPGHCHARPGVHGSGRPGCARCAHAVRGRAPARGDCRHAGAGYAAAAARRTGQRARSGAPGKRDDPAGAPVPRPGQDRHHDRPRSDAGAQRLHPRAAAARRRPLAGRRQGRPSSFPPRRHHDRPAYRHPRRRRRPERTPSRAHGAQEGHHRRADRVRQQADRHHHRQHRQRQGQELQRLRHGGARAGPWHEGGRGAVHQGRNGHWRRAVPAPLPRRSEFSYHGRRLYLGNPEPRTRYRKGHAGVGAGQAVPGRSRLRPGGFGRTQYRPQVPLPGRGKRHQRPAGAPTHAARGDHRPRRAAGADRDCRYRYRHDRRQARVQGGHRRATGYRVVMPLTPITPTTHIDVKVVMVAAVSSGQGKTTCTAALARKLVKLGQRVRVFKCGPDFIDPMLLERASGAPVRTLDLWMVGPEQCRSQLAQAALEADVILIEGVMGLYDGTPSSADVAREFGVPVLAVIDASAMAQTAGAIVMGLRDYGPVDMAGVIANRVASDNHGKMVAASLREVPLFATMPRQQVSLPERHLGLVVPGEIADLDQLLDQLADQLLFDQAAWNALRPVRIAIPPAPAPAPAASPAATPLQNTTIAIARDAAFVFLYPANLDLLRALGATLTFFSPLADQPVPPGSHAVYLPGGYPELHAPALAAANTWRTSIRAAHAAGIPIVAECGGMMAVADSLADQAGVMWPMAGLLPGTVAMQPRLAGLGPQGLSTTDGILRGHTFHYSKLTTTVEPAAHTIKHPSAIQGEAWDDTYIGIGGRALGQERLRRTAGHRIRQGSRLHRHGHRRRPGNGRPHRPPPRQPPRRVDHGGRTAGPGQSAVALVLARTADPGGLPHALAQQPAVLDRPAIPGRGRDRAAAAVPRTAGHAGQRAHQVQQRHRAGVERGRTGHHAGNGADRVELCRRRGADGRRRAAGPAAGRSPALASAGRLRQPGDAAGAAAQPWPAALLARHAGVDPRRAAAHRARGAADVVDGGWQLVAGVRGSRDDAVFLPGPAQPARPQSPHRASAGAGRPAAGALSDLAHRQPRHHQRQRGGTDPRQRRVATRKRQRRGIRHAVLVHGGRRSGRRDVPHGEYARRHVGLSHRAPAALRLRRRPAGRRVQLPAGAPDGFVLRAAGARPAGQTPRMAMLARAGAAMGQPQRRPGDGQRRRRAGRAAGRRGRVPRPARTAAHAGRGRARHRRRYRPRVAAGRAHYHPVVIGLADRDAYSGDLACLNTAATCATPHCASAVPTGSICPPVSIRAGLLWRAADAAGGRHPGRDPGPAPPARTVARDGGRAIVCGACAPLERSRSYAHANPVPGPGRSHCPQRRGGGLQSQQSHRRHGAGGAIAGVGRPAGRARRLADRRRSIRRHRAAQQRGRAQRQARPDRAALGGKIFWPGGHPSGIRGGPRRPAARAGRPAGKPPAHAAGRSRHRVQRHAPVPVVERSATGSLLAAYGRTRGVGAPVPAGGARHPRGTATRRSRLAASANRLERMDRTMKPHTLPMFPALLCGACLTIGAATAAPVTVRDDDGNTITLQKPAQRIRLSGSGQENSAHRHQPPDRHGARDRHETGPDRGLDARQLRTPDRNPAPAGHPDLPQRTIETRWHCRQRPAPGPVAGYRECGATCRRRHPPAVCRAHQAVCEPPAGAHVLPGVGQAALYAQQRLHRLRRHARVRRREYFRRPQSDGAGGEHRRRAAGRSRGNLRHGRKRLRRRGPVEAVCDDEGGPQRQPVYARRGAAQPRRPAHGHHVRRRQEHRGGRAVPPAQAPGRARGPVQAAEHGAQQRGDGRRRRNRPRPGVTGDCRRRAAPHRHEPGAAQTIERHRRAGDHSRPGTGRDERARLPPLQDGGDGGGAGIACPPAGAIRLRDGGRRGQSGRNQPARARHRQHGLCRKGGLPGDPGGGHRPRRRVRPPGGHVVVPVGERADAHDRLRHQPLPGRHQAAGTGPGMAGTANGQAGACRAAVSARPVPRRGRRGAGGAGIDRRIPRGGTEPAAHEQPHRLRCAARASRRGPALRARGRADPRRGSDHPPGQQEHARRPGMAACAGLARRHCAPPALWRQGDGRMRRLPDAGRQRDRPAGHGRPRGRIGGPGPARHGHGHDAAQAAGAGAWHVRFRCHRSGGHRLRDPHGHLDWRRTGTARVHHRWPSRRRGIGRWPDPRHVSAWPVRYATGVRRAAALGRSRFRPHGGYRRAARGKPRPDCRFGAAFVGRAGRAQVAPLSTTRPGAQTALGGGRVFVPEHRIDEAEVAAHLLVAGGDDHVTALAGLGVVQRFDQRHHHRRHVVRVAVGIAAFHAGRRYRGSGKFHAHLPPAGVHQVAGPGVMRVAGQHHEVLAVARHDVEHLFAVALVAVPRIEIARQRRRRQPRLLLLPDARRIDRCAVFERGVIGGAALAHQHRARIGHAGHQHLLAQHLPARCRLGHLPLQPRHLVAADHLALGRAHLAAVLGFVETLVGVKIRRHFQLPVARDQSRVEHVQRDDAAEIERTINLVEGGGIGRADRHPLVVCGDRRQLALGERTIFGGVVVERAVAPGVVRDFMVVPHGDERHGRMHGLQIRIAAVLGVAAPVIVKPQQHVARLGHAIEPLAMLRAVAGAFIFVDIVADVQGGVDIVLQRRVGIHIEKPEREVRTRKHRQAYLTHVRTRQRPGASHGRLHAVRLEPVVIAMTRQQSGGIHLHRKILARGCRRAAAGHHRLHGGIGGQLPAHAHVLQPVALGGRDAGPQDHAVGERVAAGHAVDEAGGAGVVGNGGAGAGRHAGAQQRGAGHLADEAAPARKMRTIVRRGGSNSGGQALPAMGGGHHPVHGAAGLHHRQHRHPQHGGKPASDAAEPQGGRHQLRAQSCGGHSRERLDGRPLRHAAGVHERHHHLHHRLDPVRPVGQFAHAGGGAAAARLRRGDDDAGRAPGHRAHVPQVRTAGGHELRDYPGIDRAPAGPHGGRPDRALDDVARDLLRQRPGGHRRAVPGQQAHARLPQRGCAPARFHRPGAVRHRRGAAVMAARSVWRTPARRDVDVGAVRDRLLAAGRLRVACARGHLPVAAPYPVQDPHVPRVGGRWFYHPHRRGRPAVPAAAAVPAGTWLAGLAVRAPDDAVGRRRHVHEVHFGARAGSFRLSPGAHGEHGADRDHHQHVHVRPARHAALRDRDDQPLPRLLQFAAVLQHEYHRLCRRGRKRQQHGQHHRQLDAAAVGELCPGGRLADHRLVPGRPAAVEPAGAHHRAAPCLPDAGRAYPAVVAHFLVAAQGRRRQHQQGQHQGGLVAVPVRVAQQEFVTASQAAYPHAAWQQPHPPRARDAPRPVGAATRAHRILNLQHQARQPVRRGALVDAGRVHRKAEAARAGGRQQLLFAIGRRNLVVGIKPQAHRRLRQVAAVQVHMGTGIEIDIGQVHQHLQIAPVFRIAVECLQVAGIARHRKRPPQAQGRDGGLAAHVTRSQSQQRGTVGQRQDVRAPDHVAQVVVGHAHAGGRLHLRELRPRAIAVGQQFIAQKAADVIALRATEQVAQRRITSPAEIGQRGSFRVVVGVQLAAAALAPAQRAGQAAHHQPPQGRTRDQALAVVQQAVQGREPAAGGQLRIFHGESPSGLIPEKVTTHRPAWPALLTLPGHRHPLSAPAPIVSNRLPAAAGDGADQPQAGQQHGVACRLRNSRSHAGVAIVETKRSQLAVDGNAAHQRQETGVGRVIAEQAERIGAAGRLRKAQRLAADDLAQAIEGQRRSAQQHGTIVEQRQTGKRLAIRARAGQLQRTAIEDQRAAGRQPAGARQGQGAAGQRGGAGVVTHPAQHHVAAADLHLLEVGDGACVGKAVAGASIEGQHVDAARAARAAIDAAGNGAAGDGQAVVAAAHFNGLAAAGAVDRAAADDDRIIGTGLDGRIAGAATLDGGARPVDDGDRVTAGRAHRHDGRIALPAYQPARLVGDGGVAAFDGASIGDRSAAKTDALAISEPVRRRADGIDGTDDAGIHNGGQSIHVDAVAVAGDACAADQAVVDDVGGLPVVKPVEIDARAVHAAHDTARFIGEIDHERGGSAVLAAGNAMARPLHQAGGAIEDFDAGIGLGINAIAAAALVAQGADRAPVVDFAIDAGPHCVRLGCLDQAARMVVDDVGAGRDGIEVHGLGAAGAGVERHQRAVIVQRDAGIGLGHLDHVGVCRLQQRRVMIRRAVDDQQAGHTRVVADHAAIAGLFDGALVIDGGAIALDGNGHVAAPHRQRPGFGDRAGLPRAQGLGAAAGGARAHAETGSMGGIDERRQRLAEFNQPQPAGTLDVAAARHADGMTCGTTGAGAGDDGAVSVDIALGDVGVLDHGAGRVEDLGLHAEIVVVHQGQRVAIHDGQAFRLFRLPADGLQVEQHGFFQRDHRLPVGAVHGSRGHAAFFQVGRGGVERGHGNVGGRADFHQHQLVEHGAVGRCALLDHDELAVTERDHIAQLGVAGAAVLVIGSVQRIRVHLARRARVGIELGPAREARVALDRLALAGHRIQGVAVGERTLQEPVQLVGGSVERHAFHAAVGAALEEDGRQTRAWRVFVQDDAGGRIDFLDERTVLVGHPQHVALFVEHDGFGIQAAGVECGLAAGIVFHGIHDRQLRRVAHRAWRHRQAGRIDSGRHLDRRGRRQHRTGLAHCDHAKGRRKAGRGEQLATGNAGAAQRRQIGAVAVGAAIGQAVELQVATGVGALERQRRTVRWQEAQRELRLDAGVTAFVGNIKLAGGLDLVAGDGNGHVAQCIFLGVGFIERRAQSGRQRVLEMFAHQCTAVVVDIARGVFNAGSSQDSAERCVERRSCRIKIQRFGSQRGFDVAGQLDAVRRVAVVIEQLQGQQAIDHFDVLDVGHAGQFQRRHRGTAQGAAQRNAGDAEGDSVASIAGVLALGGGGRLGCGARDIIEVFHRTVEEHTGERGIDRRCSIMIVTAATGQHGTYRERHQGKTHHAIPLIGKEAILERVNDGDMTQ</sequence>
<evidence type="ECO:0000256" key="15">
    <source>
        <dbReference type="ARBA" id="ARBA00022842"/>
    </source>
</evidence>
<evidence type="ECO:0000256" key="2">
    <source>
        <dbReference type="ARBA" id="ARBA00004571"/>
    </source>
</evidence>
<dbReference type="UniPathway" id="UPA00061">
    <property type="reaction ID" value="UER00516"/>
</dbReference>
<feature type="region of interest" description="Disordered" evidence="22">
    <location>
        <begin position="4720"/>
        <end position="4782"/>
    </location>
</feature>
<comment type="catalytic activity">
    <reaction evidence="21">
        <text>5,6-dimethylbenzimidazole + nicotinate beta-D-ribonucleotide = alpha-ribazole 5'-phosphate + nicotinate + H(+)</text>
        <dbReference type="Rhea" id="RHEA:11196"/>
        <dbReference type="ChEBI" id="CHEBI:15378"/>
        <dbReference type="ChEBI" id="CHEBI:15890"/>
        <dbReference type="ChEBI" id="CHEBI:32544"/>
        <dbReference type="ChEBI" id="CHEBI:57502"/>
        <dbReference type="ChEBI" id="CHEBI:57918"/>
        <dbReference type="EC" id="2.4.2.21"/>
    </reaction>
</comment>
<accession>A0A699GWJ0</accession>
<feature type="compositionally biased region" description="Gly residues" evidence="22">
    <location>
        <begin position="5599"/>
        <end position="5608"/>
    </location>
</feature>
<feature type="compositionally biased region" description="Basic and acidic residues" evidence="22">
    <location>
        <begin position="4758"/>
        <end position="4767"/>
    </location>
</feature>
<dbReference type="InterPro" id="IPR011698">
    <property type="entry name" value="GATase_3"/>
</dbReference>
<dbReference type="Pfam" id="PF00593">
    <property type="entry name" value="TonB_dep_Rec_b-barrel"/>
    <property type="match status" value="1"/>
</dbReference>
<feature type="domain" description="TonB-dependent receptor-like beta-barrel" evidence="23">
    <location>
        <begin position="1011"/>
        <end position="1427"/>
    </location>
</feature>
<dbReference type="Gene3D" id="3.40.50.300">
    <property type="entry name" value="P-loop containing nucleotide triphosphate hydrolases"/>
    <property type="match status" value="1"/>
</dbReference>
<feature type="region of interest" description="Disordered" evidence="22">
    <location>
        <begin position="3150"/>
        <end position="3279"/>
    </location>
</feature>
<comment type="cofactor">
    <cofactor evidence="1">
        <name>Mg(2+)</name>
        <dbReference type="ChEBI" id="CHEBI:18420"/>
    </cofactor>
</comment>
<feature type="compositionally biased region" description="Basic residues" evidence="22">
    <location>
        <begin position="1759"/>
        <end position="1771"/>
    </location>
</feature>
<dbReference type="PROSITE" id="PS52016">
    <property type="entry name" value="TONB_DEPENDENT_REC_3"/>
    <property type="match status" value="1"/>
</dbReference>
<feature type="compositionally biased region" description="Basic residues" evidence="22">
    <location>
        <begin position="3584"/>
        <end position="3596"/>
    </location>
</feature>
<feature type="compositionally biased region" description="Basic residues" evidence="22">
    <location>
        <begin position="257"/>
        <end position="277"/>
    </location>
</feature>
<feature type="region of interest" description="Disordered" evidence="22">
    <location>
        <begin position="4948"/>
        <end position="4967"/>
    </location>
</feature>
<keyword evidence="16" id="KW-0315">Glutamine amidotransferase</keyword>
<feature type="compositionally biased region" description="Low complexity" evidence="22">
    <location>
        <begin position="2721"/>
        <end position="2731"/>
    </location>
</feature>
<feature type="region of interest" description="Disordered" evidence="22">
    <location>
        <begin position="4589"/>
        <end position="4611"/>
    </location>
</feature>
<feature type="region of interest" description="Disordered" evidence="22">
    <location>
        <begin position="2628"/>
        <end position="2672"/>
    </location>
</feature>
<dbReference type="Pfam" id="PF01656">
    <property type="entry name" value="CbiA"/>
    <property type="match status" value="1"/>
</dbReference>
<feature type="region of interest" description="Disordered" evidence="22">
    <location>
        <begin position="5582"/>
        <end position="5608"/>
    </location>
</feature>
<feature type="domain" description="CobB/CobQ-like glutamine amidotransferase" evidence="25">
    <location>
        <begin position="2441"/>
        <end position="2590"/>
    </location>
</feature>
<dbReference type="InterPro" id="IPR003200">
    <property type="entry name" value="Nict_dMeBzImd_PRibTrfase"/>
</dbReference>
<reference evidence="27" key="1">
    <citation type="journal article" date="2019" name="Sci. Rep.">
        <title>Draft genome of Tanacetum cinerariifolium, the natural source of mosquito coil.</title>
        <authorList>
            <person name="Yamashiro T."/>
            <person name="Shiraishi A."/>
            <person name="Satake H."/>
            <person name="Nakayama K."/>
        </authorList>
    </citation>
    <scope>NUCLEOTIDE SEQUENCE</scope>
</reference>
<evidence type="ECO:0000256" key="19">
    <source>
        <dbReference type="ARBA" id="ARBA00023237"/>
    </source>
</evidence>
<evidence type="ECO:0000256" key="3">
    <source>
        <dbReference type="ARBA" id="ARBA00005049"/>
    </source>
</evidence>
<feature type="compositionally biased region" description="Basic and acidic residues" evidence="22">
    <location>
        <begin position="3643"/>
        <end position="3655"/>
    </location>
</feature>
<feature type="region of interest" description="Disordered" evidence="22">
    <location>
        <begin position="5248"/>
        <end position="5283"/>
    </location>
</feature>
<feature type="compositionally biased region" description="Low complexity" evidence="22">
    <location>
        <begin position="3253"/>
        <end position="3267"/>
    </location>
</feature>
<feature type="region of interest" description="Disordered" evidence="22">
    <location>
        <begin position="1722"/>
        <end position="1816"/>
    </location>
</feature>
<comment type="subcellular location">
    <subcellularLocation>
        <location evidence="2">Cell outer membrane</location>
        <topology evidence="2">Multi-pass membrane protein</topology>
    </subcellularLocation>
</comment>
<feature type="domain" description="TonB-dependent receptor plug" evidence="26">
    <location>
        <begin position="885"/>
        <end position="986"/>
    </location>
</feature>
<dbReference type="SUPFAM" id="SSF52733">
    <property type="entry name" value="Nicotinate mononucleotide:5,6-dimethylbenzimidazole phosphoribosyltransferase (CobT)"/>
    <property type="match status" value="1"/>
</dbReference>
<keyword evidence="17" id="KW-0798">TonB box</keyword>
<proteinExistence type="inferred from homology"/>
<dbReference type="PROSITE" id="PS51274">
    <property type="entry name" value="GATASE_COBBQ"/>
    <property type="match status" value="1"/>
</dbReference>
<dbReference type="CDD" id="cd02439">
    <property type="entry name" value="DMB-PRT_CobT"/>
    <property type="match status" value="1"/>
</dbReference>
<feature type="compositionally biased region" description="Basic residues" evidence="22">
    <location>
        <begin position="1854"/>
        <end position="1866"/>
    </location>
</feature>
<keyword evidence="15" id="KW-0460">Magnesium</keyword>
<evidence type="ECO:0000256" key="13">
    <source>
        <dbReference type="ARBA" id="ARBA00022741"/>
    </source>
</evidence>
<dbReference type="EC" id="2.4.2.21" evidence="5"/>
<feature type="compositionally biased region" description="Basic residues" evidence="22">
    <location>
        <begin position="1974"/>
        <end position="1992"/>
    </location>
</feature>
<feature type="compositionally biased region" description="Basic residues" evidence="22">
    <location>
        <begin position="3205"/>
        <end position="3221"/>
    </location>
</feature>
<dbReference type="InterPro" id="IPR037066">
    <property type="entry name" value="Plug_dom_sf"/>
</dbReference>
<evidence type="ECO:0000256" key="9">
    <source>
        <dbReference type="ARBA" id="ARBA00022598"/>
    </source>
</evidence>
<dbReference type="InterPro" id="IPR000531">
    <property type="entry name" value="Beta-barrel_TonB"/>
</dbReference>
<evidence type="ECO:0000256" key="4">
    <source>
        <dbReference type="ARBA" id="ARBA00007110"/>
    </source>
</evidence>
<keyword evidence="19" id="KW-0998">Cell outer membrane</keyword>
<feature type="region of interest" description="Disordered" evidence="22">
    <location>
        <begin position="3776"/>
        <end position="3882"/>
    </location>
</feature>
<feature type="region of interest" description="Disordered" evidence="22">
    <location>
        <begin position="1496"/>
        <end position="1533"/>
    </location>
</feature>
<feature type="compositionally biased region" description="Basic and acidic residues" evidence="22">
    <location>
        <begin position="3668"/>
        <end position="3682"/>
    </location>
</feature>
<organism evidence="27">
    <name type="scientific">Tanacetum cinerariifolium</name>
    <name type="common">Dalmatian daisy</name>
    <name type="synonym">Chrysanthemum cinerariifolium</name>
    <dbReference type="NCBI Taxonomy" id="118510"/>
    <lineage>
        <taxon>Eukaryota</taxon>
        <taxon>Viridiplantae</taxon>
        <taxon>Streptophyta</taxon>
        <taxon>Embryophyta</taxon>
        <taxon>Tracheophyta</taxon>
        <taxon>Spermatophyta</taxon>
        <taxon>Magnoliopsida</taxon>
        <taxon>eudicotyledons</taxon>
        <taxon>Gunneridae</taxon>
        <taxon>Pentapetalae</taxon>
        <taxon>asterids</taxon>
        <taxon>campanulids</taxon>
        <taxon>Asterales</taxon>
        <taxon>Asteraceae</taxon>
        <taxon>Asteroideae</taxon>
        <taxon>Anthemideae</taxon>
        <taxon>Anthemidinae</taxon>
        <taxon>Tanacetum</taxon>
    </lineage>
</organism>
<feature type="compositionally biased region" description="Low complexity" evidence="22">
    <location>
        <begin position="5587"/>
        <end position="5598"/>
    </location>
</feature>
<feature type="region of interest" description="Disordered" evidence="22">
    <location>
        <begin position="2763"/>
        <end position="2782"/>
    </location>
</feature>
<name>A0A699GWJ0_TANCI</name>
<keyword evidence="12" id="KW-0812">Transmembrane</keyword>
<feature type="region of interest" description="Disordered" evidence="22">
    <location>
        <begin position="3109"/>
        <end position="3129"/>
    </location>
</feature>
<feature type="compositionally biased region" description="Basic and acidic residues" evidence="22">
    <location>
        <begin position="3903"/>
        <end position="3921"/>
    </location>
</feature>
<dbReference type="InterPro" id="IPR036087">
    <property type="entry name" value="Nict_dMeBzImd_PRibTrfase_sf"/>
</dbReference>
<feature type="region of interest" description="Disordered" evidence="22">
    <location>
        <begin position="2990"/>
        <end position="3040"/>
    </location>
</feature>
<evidence type="ECO:0000256" key="11">
    <source>
        <dbReference type="ARBA" id="ARBA00022679"/>
    </source>
</evidence>
<evidence type="ECO:0000256" key="10">
    <source>
        <dbReference type="ARBA" id="ARBA00022676"/>
    </source>
</evidence>
<feature type="region of interest" description="Disordered" evidence="22">
    <location>
        <begin position="1904"/>
        <end position="2065"/>
    </location>
</feature>
<feature type="compositionally biased region" description="Low complexity" evidence="22">
    <location>
        <begin position="751"/>
        <end position="772"/>
    </location>
</feature>
<evidence type="ECO:0000259" key="23">
    <source>
        <dbReference type="Pfam" id="PF00593"/>
    </source>
</evidence>
<feature type="region of interest" description="Disordered" evidence="22">
    <location>
        <begin position="1647"/>
        <end position="1683"/>
    </location>
</feature>
<evidence type="ECO:0000313" key="27">
    <source>
        <dbReference type="EMBL" id="GEW49678.1"/>
    </source>
</evidence>
<feature type="compositionally biased region" description="Basic residues" evidence="22">
    <location>
        <begin position="2628"/>
        <end position="2654"/>
    </location>
</feature>
<dbReference type="PANTHER" id="PTHR43873:SF1">
    <property type="entry name" value="COBYRINATE A,C-DIAMIDE SYNTHASE"/>
    <property type="match status" value="1"/>
</dbReference>
<evidence type="ECO:0000256" key="20">
    <source>
        <dbReference type="ARBA" id="ARBA00030686"/>
    </source>
</evidence>
<dbReference type="SUPFAM" id="SSF56935">
    <property type="entry name" value="Porins"/>
    <property type="match status" value="1"/>
</dbReference>
<evidence type="ECO:0000256" key="5">
    <source>
        <dbReference type="ARBA" id="ARBA00011991"/>
    </source>
</evidence>
<feature type="compositionally biased region" description="Basic residues" evidence="22">
    <location>
        <begin position="1949"/>
        <end position="1967"/>
    </location>
</feature>
<dbReference type="Pfam" id="PF02277">
    <property type="entry name" value="DBI_PRT"/>
    <property type="match status" value="1"/>
</dbReference>
<evidence type="ECO:0000256" key="1">
    <source>
        <dbReference type="ARBA" id="ARBA00001946"/>
    </source>
</evidence>
<feature type="compositionally biased region" description="Low complexity" evidence="22">
    <location>
        <begin position="3601"/>
        <end position="3616"/>
    </location>
</feature>
<evidence type="ECO:0000259" key="25">
    <source>
        <dbReference type="Pfam" id="PF07685"/>
    </source>
</evidence>
<feature type="region of interest" description="Disordered" evidence="22">
    <location>
        <begin position="3897"/>
        <end position="3946"/>
    </location>
</feature>
<evidence type="ECO:0000259" key="24">
    <source>
        <dbReference type="Pfam" id="PF01656"/>
    </source>
</evidence>
<keyword evidence="7" id="KW-0813">Transport</keyword>
<feature type="region of interest" description="Disordered" evidence="22">
    <location>
        <begin position="2702"/>
        <end position="2732"/>
    </location>
</feature>
<dbReference type="InterPro" id="IPR002586">
    <property type="entry name" value="CobQ/CobB/MinD/ParA_Nub-bd_dom"/>
</dbReference>
<evidence type="ECO:0000256" key="12">
    <source>
        <dbReference type="ARBA" id="ARBA00022692"/>
    </source>
</evidence>
<feature type="region of interest" description="Disordered" evidence="22">
    <location>
        <begin position="4624"/>
        <end position="4691"/>
    </location>
</feature>
<keyword evidence="14" id="KW-0067">ATP-binding</keyword>
<dbReference type="PANTHER" id="PTHR43873">
    <property type="entry name" value="COBYRINATE A,C-DIAMIDE SYNTHASE"/>
    <property type="match status" value="1"/>
</dbReference>
<keyword evidence="18" id="KW-0472">Membrane</keyword>
<feature type="compositionally biased region" description="Basic residues" evidence="22">
    <location>
        <begin position="3723"/>
        <end position="3732"/>
    </location>
</feature>
<feature type="compositionally biased region" description="Basic and acidic residues" evidence="22">
    <location>
        <begin position="1932"/>
        <end position="1942"/>
    </location>
</feature>
<feature type="compositionally biased region" description="Low complexity" evidence="22">
    <location>
        <begin position="2990"/>
        <end position="2999"/>
    </location>
</feature>
<feature type="compositionally biased region" description="Basic residues" evidence="22">
    <location>
        <begin position="2019"/>
        <end position="2028"/>
    </location>
</feature>
<feature type="compositionally biased region" description="Low complexity" evidence="22">
    <location>
        <begin position="2862"/>
        <end position="2874"/>
    </location>
</feature>
<dbReference type="InterPro" id="IPR036942">
    <property type="entry name" value="Beta-barrel_TonB_sf"/>
</dbReference>
<keyword evidence="8" id="KW-0169">Cobalamin biosynthesis</keyword>
<evidence type="ECO:0000259" key="26">
    <source>
        <dbReference type="Pfam" id="PF07715"/>
    </source>
</evidence>
<feature type="compositionally biased region" description="Low complexity" evidence="22">
    <location>
        <begin position="3791"/>
        <end position="3809"/>
    </location>
</feature>
<keyword evidence="11" id="KW-0808">Transferase</keyword>